<dbReference type="Gene3D" id="4.10.640.10">
    <property type="entry name" value="Ribosomal protein S18"/>
    <property type="match status" value="1"/>
</dbReference>
<keyword evidence="3 6" id="KW-0689">Ribosomal protein</keyword>
<evidence type="ECO:0000256" key="5">
    <source>
        <dbReference type="ARBA" id="ARBA00035266"/>
    </source>
</evidence>
<geneLocation type="chloroplast" evidence="7"/>
<keyword evidence="2" id="KW-0694">RNA-binding</keyword>
<evidence type="ECO:0000256" key="1">
    <source>
        <dbReference type="ARBA" id="ARBA00022730"/>
    </source>
</evidence>
<evidence type="ECO:0000256" key="4">
    <source>
        <dbReference type="ARBA" id="ARBA00023274"/>
    </source>
</evidence>
<sequence length="75" mass="8254">MNVSKLPRRRLPLVGLGGTVGHKNSSLPRRFISKRGGILSKQTNGSTSKQQRFMTNAVKRARALAPLPTVNNETR</sequence>
<dbReference type="GO" id="GO:0019843">
    <property type="term" value="F:rRNA binding"/>
    <property type="evidence" value="ECO:0007669"/>
    <property type="project" value="UniProtKB-KW"/>
</dbReference>
<accession>A0A482CJR3</accession>
<dbReference type="Pfam" id="PF01084">
    <property type="entry name" value="Ribosomal_S18"/>
    <property type="match status" value="1"/>
</dbReference>
<name>A0A482CJR3_SELRE</name>
<dbReference type="EMBL" id="MH598535">
    <property type="protein sequence ID" value="QBL76278.1"/>
    <property type="molecule type" value="Genomic_DNA"/>
</dbReference>
<gene>
    <name evidence="7" type="primary">rps18</name>
</gene>
<dbReference type="GO" id="GO:0006412">
    <property type="term" value="P:translation"/>
    <property type="evidence" value="ECO:0007669"/>
    <property type="project" value="InterPro"/>
</dbReference>
<comment type="similarity">
    <text evidence="6">Belongs to the bacterial ribosomal protein bS18 family.</text>
</comment>
<protein>
    <recommendedName>
        <fullName evidence="5">Small ribosomal subunit protein bS18c</fullName>
    </recommendedName>
</protein>
<evidence type="ECO:0000256" key="2">
    <source>
        <dbReference type="ARBA" id="ARBA00022884"/>
    </source>
</evidence>
<keyword evidence="4 6" id="KW-0687">Ribonucleoprotein</keyword>
<evidence type="ECO:0000313" key="7">
    <source>
        <dbReference type="EMBL" id="QBL76278.1"/>
    </source>
</evidence>
<keyword evidence="7" id="KW-0150">Chloroplast</keyword>
<dbReference type="RefSeq" id="YP_009589695.1">
    <property type="nucleotide sequence ID" value="NC_041644.1"/>
</dbReference>
<reference evidence="7" key="1">
    <citation type="submission" date="2018-07" db="EMBL/GenBank/DDBJ databases">
        <authorList>
            <person name="Zhang H."/>
            <person name="Zhang X."/>
        </authorList>
    </citation>
    <scope>NUCLEOTIDE SEQUENCE</scope>
</reference>
<organism evidence="7">
    <name type="scientific">Selaginella remotifolia</name>
    <name type="common">Spikemoss</name>
    <dbReference type="NCBI Taxonomy" id="137170"/>
    <lineage>
        <taxon>Eukaryota</taxon>
        <taxon>Viridiplantae</taxon>
        <taxon>Streptophyta</taxon>
        <taxon>Embryophyta</taxon>
        <taxon>Tracheophyta</taxon>
        <taxon>Lycopodiopsida</taxon>
        <taxon>Selaginellales</taxon>
        <taxon>Selaginellaceae</taxon>
        <taxon>Selaginella</taxon>
    </lineage>
</organism>
<dbReference type="GO" id="GO:0003735">
    <property type="term" value="F:structural constituent of ribosome"/>
    <property type="evidence" value="ECO:0007669"/>
    <property type="project" value="InterPro"/>
</dbReference>
<evidence type="ECO:0000256" key="3">
    <source>
        <dbReference type="ARBA" id="ARBA00022980"/>
    </source>
</evidence>
<keyword evidence="1" id="KW-0699">rRNA-binding</keyword>
<dbReference type="PRINTS" id="PR00974">
    <property type="entry name" value="RIBOSOMALS18"/>
</dbReference>
<dbReference type="NCBIfam" id="TIGR00165">
    <property type="entry name" value="S18"/>
    <property type="match status" value="1"/>
</dbReference>
<dbReference type="InterPro" id="IPR001648">
    <property type="entry name" value="Ribosomal_bS18"/>
</dbReference>
<dbReference type="GeneID" id="39721551"/>
<dbReference type="GO" id="GO:1990904">
    <property type="term" value="C:ribonucleoprotein complex"/>
    <property type="evidence" value="ECO:0007669"/>
    <property type="project" value="UniProtKB-KW"/>
</dbReference>
<proteinExistence type="inferred from homology"/>
<dbReference type="AlphaFoldDB" id="A0A482CJR3"/>
<dbReference type="InterPro" id="IPR036870">
    <property type="entry name" value="Ribosomal_bS18_sf"/>
</dbReference>
<evidence type="ECO:0000256" key="6">
    <source>
        <dbReference type="RuleBase" id="RU003910"/>
    </source>
</evidence>
<reference evidence="7" key="2">
    <citation type="journal article" date="2019" name="J. ISSAAS">
        <title>The Unique Evolutionary Trajectory 1 and Dynamic Conformations of DR and IR/DR-coexisting Plastomes of the Early Vascular Plant Selaginellaceae (Lycophyte).</title>
        <authorList>
            <person name="Zhang H.-R."/>
            <person name="Xiang Q.-P."/>
            <person name="Zhang X.-C."/>
        </authorList>
    </citation>
    <scope>NUCLEOTIDE SEQUENCE</scope>
</reference>
<keyword evidence="7" id="KW-0934">Plastid</keyword>
<dbReference type="SUPFAM" id="SSF46911">
    <property type="entry name" value="Ribosomal protein S18"/>
    <property type="match status" value="1"/>
</dbReference>
<dbReference type="GO" id="GO:0005840">
    <property type="term" value="C:ribosome"/>
    <property type="evidence" value="ECO:0007669"/>
    <property type="project" value="UniProtKB-KW"/>
</dbReference>